<evidence type="ECO:0000313" key="12">
    <source>
        <dbReference type="EMBL" id="KAF5897689.1"/>
    </source>
</evidence>
<keyword evidence="3 9" id="KW-0812">Transmembrane</keyword>
<dbReference type="PROSITE" id="PS50262">
    <property type="entry name" value="G_PROTEIN_RECEP_F1_2"/>
    <property type="match status" value="1"/>
</dbReference>
<dbReference type="EMBL" id="QNUK01000224">
    <property type="protein sequence ID" value="KAF5897689.1"/>
    <property type="molecule type" value="Genomic_DNA"/>
</dbReference>
<reference evidence="12" key="1">
    <citation type="submission" date="2020-07" db="EMBL/GenBank/DDBJ databases">
        <title>Clarias magur genome sequencing, assembly and annotation.</title>
        <authorList>
            <person name="Kushwaha B."/>
            <person name="Kumar R."/>
            <person name="Das P."/>
            <person name="Joshi C.G."/>
            <person name="Kumar D."/>
            <person name="Nagpure N.S."/>
            <person name="Pandey M."/>
            <person name="Agarwal S."/>
            <person name="Srivastava S."/>
            <person name="Singh M."/>
            <person name="Sahoo L."/>
            <person name="Jayasankar P."/>
            <person name="Meher P.K."/>
            <person name="Koringa P.G."/>
            <person name="Iquebal M.A."/>
            <person name="Das S.P."/>
            <person name="Bit A."/>
            <person name="Patnaik S."/>
            <person name="Patel N."/>
            <person name="Shah T.M."/>
            <person name="Hinsu A."/>
            <person name="Jena J.K."/>
        </authorList>
    </citation>
    <scope>NUCLEOTIDE SEQUENCE</scope>
    <source>
        <strain evidence="12">CIFAMagur01</strain>
        <tissue evidence="12">Testis</tissue>
    </source>
</reference>
<dbReference type="AlphaFoldDB" id="A0A8J4WYV4"/>
<comment type="subcellular location">
    <subcellularLocation>
        <location evidence="1">Cell membrane</location>
        <topology evidence="1">Multi-pass membrane protein</topology>
    </subcellularLocation>
</comment>
<evidence type="ECO:0000256" key="6">
    <source>
        <dbReference type="ARBA" id="ARBA00023136"/>
    </source>
</evidence>
<feature type="transmembrane region" description="Helical" evidence="10">
    <location>
        <begin position="72"/>
        <end position="89"/>
    </location>
</feature>
<evidence type="ECO:0000256" key="3">
    <source>
        <dbReference type="ARBA" id="ARBA00022692"/>
    </source>
</evidence>
<keyword evidence="2" id="KW-1003">Cell membrane</keyword>
<dbReference type="Gene3D" id="1.20.1070.10">
    <property type="entry name" value="Rhodopsin 7-helix transmembrane proteins"/>
    <property type="match status" value="1"/>
</dbReference>
<feature type="transmembrane region" description="Helical" evidence="10">
    <location>
        <begin position="151"/>
        <end position="171"/>
    </location>
</feature>
<feature type="non-terminal residue" evidence="12">
    <location>
        <position position="210"/>
    </location>
</feature>
<proteinExistence type="inferred from homology"/>
<comment type="similarity">
    <text evidence="9">Belongs to the G-protein coupled receptor 1 family.</text>
</comment>
<feature type="domain" description="G-protein coupled receptors family 1 profile" evidence="11">
    <location>
        <begin position="50"/>
        <end position="210"/>
    </location>
</feature>
<evidence type="ECO:0000256" key="5">
    <source>
        <dbReference type="ARBA" id="ARBA00023040"/>
    </source>
</evidence>
<dbReference type="GO" id="GO:0005886">
    <property type="term" value="C:plasma membrane"/>
    <property type="evidence" value="ECO:0007669"/>
    <property type="project" value="UniProtKB-SubCell"/>
</dbReference>
<dbReference type="PANTHER" id="PTHR24249:SF417">
    <property type="entry name" value="TRACE AMINE-ASSOCIATED RECEPTOR 11"/>
    <property type="match status" value="1"/>
</dbReference>
<dbReference type="InterPro" id="IPR017452">
    <property type="entry name" value="GPCR_Rhodpsn_7TM"/>
</dbReference>
<dbReference type="SUPFAM" id="SSF81321">
    <property type="entry name" value="Family A G protein-coupled receptor-like"/>
    <property type="match status" value="1"/>
</dbReference>
<dbReference type="PRINTS" id="PR00237">
    <property type="entry name" value="GPCRRHODOPSN"/>
</dbReference>
<feature type="transmembrane region" description="Helical" evidence="10">
    <location>
        <begin position="34"/>
        <end position="60"/>
    </location>
</feature>
<keyword evidence="7 9" id="KW-0675">Receptor</keyword>
<protein>
    <submittedName>
        <fullName evidence="12">Trace amine-associated receptor 1-like</fullName>
    </submittedName>
</protein>
<keyword evidence="6 10" id="KW-0472">Membrane</keyword>
<keyword evidence="5 9" id="KW-0297">G-protein coupled receptor</keyword>
<evidence type="ECO:0000256" key="8">
    <source>
        <dbReference type="ARBA" id="ARBA00023224"/>
    </source>
</evidence>
<keyword evidence="13" id="KW-1185">Reference proteome</keyword>
<dbReference type="Pfam" id="PF00001">
    <property type="entry name" value="7tm_1"/>
    <property type="match status" value="1"/>
</dbReference>
<evidence type="ECO:0000256" key="10">
    <source>
        <dbReference type="SAM" id="Phobius"/>
    </source>
</evidence>
<name>A0A8J4WYV4_CLAMG</name>
<dbReference type="Proteomes" id="UP000727407">
    <property type="component" value="Unassembled WGS sequence"/>
</dbReference>
<evidence type="ECO:0000256" key="7">
    <source>
        <dbReference type="ARBA" id="ARBA00023170"/>
    </source>
</evidence>
<feature type="transmembrane region" description="Helical" evidence="10">
    <location>
        <begin position="109"/>
        <end position="130"/>
    </location>
</feature>
<evidence type="ECO:0000259" key="11">
    <source>
        <dbReference type="PROSITE" id="PS50262"/>
    </source>
</evidence>
<gene>
    <name evidence="12" type="primary">taar11</name>
    <name evidence="12" type="ORF">DAT39_012595</name>
</gene>
<organism evidence="12 13">
    <name type="scientific">Clarias magur</name>
    <name type="common">Asian catfish</name>
    <name type="synonym">Macropteronotus magur</name>
    <dbReference type="NCBI Taxonomy" id="1594786"/>
    <lineage>
        <taxon>Eukaryota</taxon>
        <taxon>Metazoa</taxon>
        <taxon>Chordata</taxon>
        <taxon>Craniata</taxon>
        <taxon>Vertebrata</taxon>
        <taxon>Euteleostomi</taxon>
        <taxon>Actinopterygii</taxon>
        <taxon>Neopterygii</taxon>
        <taxon>Teleostei</taxon>
        <taxon>Ostariophysi</taxon>
        <taxon>Siluriformes</taxon>
        <taxon>Clariidae</taxon>
        <taxon>Clarias</taxon>
    </lineage>
</organism>
<evidence type="ECO:0000256" key="4">
    <source>
        <dbReference type="ARBA" id="ARBA00022989"/>
    </source>
</evidence>
<accession>A0A8J4WYV4</accession>
<dbReference type="PROSITE" id="PS00237">
    <property type="entry name" value="G_PROTEIN_RECEP_F1_1"/>
    <property type="match status" value="1"/>
</dbReference>
<comment type="caution">
    <text evidence="12">The sequence shown here is derived from an EMBL/GenBank/DDBJ whole genome shotgun (WGS) entry which is preliminary data.</text>
</comment>
<evidence type="ECO:0000256" key="2">
    <source>
        <dbReference type="ARBA" id="ARBA00022475"/>
    </source>
</evidence>
<keyword evidence="8 9" id="KW-0807">Transducer</keyword>
<keyword evidence="4 10" id="KW-1133">Transmembrane helix</keyword>
<dbReference type="InterPro" id="IPR000276">
    <property type="entry name" value="GPCR_Rhodpsn"/>
</dbReference>
<sequence>MNLGLSGASEPATLCYDTLNNSCPRTVYPLPFRLSLYLLVTTIVILTVSGNMLVTFVLLFSQNPLLAGTHHLLLSLSVAGFLIGGFVMPHSMVRSIETCWYFGQILCEIHTAVDVVLCNATMWHLTFISVDRYMAIFYPLHYQHLMTKRTCVAMISSSWGLGIVFGFAIVISDPEVKIRGEYYKSCVGGCFSLHAREIGVEYSIVFYFVP</sequence>
<evidence type="ECO:0000256" key="9">
    <source>
        <dbReference type="RuleBase" id="RU000688"/>
    </source>
</evidence>
<dbReference type="InterPro" id="IPR050569">
    <property type="entry name" value="TAAR"/>
</dbReference>
<evidence type="ECO:0000256" key="1">
    <source>
        <dbReference type="ARBA" id="ARBA00004651"/>
    </source>
</evidence>
<dbReference type="OrthoDB" id="5959645at2759"/>
<dbReference type="GO" id="GO:0001594">
    <property type="term" value="F:trace-amine receptor activity"/>
    <property type="evidence" value="ECO:0007669"/>
    <property type="project" value="TreeGrafter"/>
</dbReference>
<dbReference type="PANTHER" id="PTHR24249">
    <property type="entry name" value="HISTAMINE RECEPTOR-RELATED G-PROTEIN COUPLED RECEPTOR"/>
    <property type="match status" value="1"/>
</dbReference>
<evidence type="ECO:0000313" key="13">
    <source>
        <dbReference type="Proteomes" id="UP000727407"/>
    </source>
</evidence>